<gene>
    <name evidence="2" type="ORF">PanWU01x14_033520</name>
</gene>
<reference evidence="3" key="1">
    <citation type="submission" date="2016-06" db="EMBL/GenBank/DDBJ databases">
        <title>Parallel loss of symbiosis genes in relatives of nitrogen-fixing non-legume Parasponia.</title>
        <authorList>
            <person name="Van Velzen R."/>
            <person name="Holmer R."/>
            <person name="Bu F."/>
            <person name="Rutten L."/>
            <person name="Van Zeijl A."/>
            <person name="Liu W."/>
            <person name="Santuari L."/>
            <person name="Cao Q."/>
            <person name="Sharma T."/>
            <person name="Shen D."/>
            <person name="Roswanjaya Y."/>
            <person name="Wardhani T."/>
            <person name="Kalhor M.S."/>
            <person name="Jansen J."/>
            <person name="Van den Hoogen J."/>
            <person name="Gungor B."/>
            <person name="Hartog M."/>
            <person name="Hontelez J."/>
            <person name="Verver J."/>
            <person name="Yang W.-C."/>
            <person name="Schijlen E."/>
            <person name="Repin R."/>
            <person name="Schilthuizen M."/>
            <person name="Schranz E."/>
            <person name="Heidstra R."/>
            <person name="Miyata K."/>
            <person name="Fedorova E."/>
            <person name="Kohlen W."/>
            <person name="Bisseling T."/>
            <person name="Smit S."/>
            <person name="Geurts R."/>
        </authorList>
    </citation>
    <scope>NUCLEOTIDE SEQUENCE [LARGE SCALE GENOMIC DNA]</scope>
    <source>
        <strain evidence="3">cv. WU1-14</strain>
    </source>
</reference>
<sequence>MKLAMFSLSAARVVCSVAEWCVYPACPRPSCFGGAPVFHAHVHHVCFTRPFPTYAQFPWNSVVGTQPPTLVNRGHVQWTMSPLFSTTRQDWCQAIPQFLPACPNARPSARISRAR</sequence>
<dbReference type="Proteomes" id="UP000237105">
    <property type="component" value="Unassembled WGS sequence"/>
</dbReference>
<evidence type="ECO:0000313" key="3">
    <source>
        <dbReference type="Proteomes" id="UP000237105"/>
    </source>
</evidence>
<keyword evidence="1" id="KW-0732">Signal</keyword>
<feature type="chain" id="PRO_5015132114" description="Secreted protein" evidence="1">
    <location>
        <begin position="19"/>
        <end position="115"/>
    </location>
</feature>
<evidence type="ECO:0000256" key="1">
    <source>
        <dbReference type="SAM" id="SignalP"/>
    </source>
</evidence>
<evidence type="ECO:0008006" key="4">
    <source>
        <dbReference type="Google" id="ProtNLM"/>
    </source>
</evidence>
<name>A0A2P5DTQ6_PARAD</name>
<feature type="signal peptide" evidence="1">
    <location>
        <begin position="1"/>
        <end position="18"/>
    </location>
</feature>
<evidence type="ECO:0000313" key="2">
    <source>
        <dbReference type="EMBL" id="PON76666.1"/>
    </source>
</evidence>
<keyword evidence="3" id="KW-1185">Reference proteome</keyword>
<protein>
    <recommendedName>
        <fullName evidence="4">Secreted protein</fullName>
    </recommendedName>
</protein>
<dbReference type="AlphaFoldDB" id="A0A2P5DTQ6"/>
<proteinExistence type="predicted"/>
<dbReference type="EMBL" id="JXTB01000017">
    <property type="protein sequence ID" value="PON76666.1"/>
    <property type="molecule type" value="Genomic_DNA"/>
</dbReference>
<comment type="caution">
    <text evidence="2">The sequence shown here is derived from an EMBL/GenBank/DDBJ whole genome shotgun (WGS) entry which is preliminary data.</text>
</comment>
<organism evidence="2 3">
    <name type="scientific">Parasponia andersonii</name>
    <name type="common">Sponia andersonii</name>
    <dbReference type="NCBI Taxonomy" id="3476"/>
    <lineage>
        <taxon>Eukaryota</taxon>
        <taxon>Viridiplantae</taxon>
        <taxon>Streptophyta</taxon>
        <taxon>Embryophyta</taxon>
        <taxon>Tracheophyta</taxon>
        <taxon>Spermatophyta</taxon>
        <taxon>Magnoliopsida</taxon>
        <taxon>eudicotyledons</taxon>
        <taxon>Gunneridae</taxon>
        <taxon>Pentapetalae</taxon>
        <taxon>rosids</taxon>
        <taxon>fabids</taxon>
        <taxon>Rosales</taxon>
        <taxon>Cannabaceae</taxon>
        <taxon>Parasponia</taxon>
    </lineage>
</organism>
<accession>A0A2P5DTQ6</accession>